<proteinExistence type="predicted"/>
<gene>
    <name evidence="1" type="ORF">AWRI1631_163200</name>
</gene>
<accession>B5VTK8</accession>
<dbReference type="AlphaFoldDB" id="B5VTK8"/>
<dbReference type="Proteomes" id="UP000008988">
    <property type="component" value="Unassembled WGS sequence"/>
</dbReference>
<comment type="caution">
    <text evidence="1">The sequence shown here is derived from an EMBL/GenBank/DDBJ whole genome shotgun (WGS) entry which is preliminary data.</text>
</comment>
<dbReference type="EMBL" id="ABSV01002403">
    <property type="protein sequence ID" value="EDZ68733.1"/>
    <property type="molecule type" value="Genomic_DNA"/>
</dbReference>
<sequence>MVSSPSFWLSTLEQLVSSSTWQLRAHQIENHKQDIYFRAV</sequence>
<protein>
    <submittedName>
        <fullName evidence="1">Uncharacterized protein</fullName>
    </submittedName>
</protein>
<evidence type="ECO:0000313" key="1">
    <source>
        <dbReference type="EMBL" id="EDZ68733.1"/>
    </source>
</evidence>
<name>B5VTK8_YEAS6</name>
<evidence type="ECO:0000313" key="2">
    <source>
        <dbReference type="Proteomes" id="UP000008988"/>
    </source>
</evidence>
<reference evidence="1 2" key="1">
    <citation type="journal article" date="2008" name="FEMS Yeast Res.">
        <title>Comparative genome analysis of a Saccharomyces cerevisiae wine strain.</title>
        <authorList>
            <person name="Borneman A.R."/>
            <person name="Forgan A.H."/>
            <person name="Pretorius I.S."/>
            <person name="Chambers P.J."/>
        </authorList>
    </citation>
    <scope>NUCLEOTIDE SEQUENCE [LARGE SCALE GENOMIC DNA]</scope>
    <source>
        <strain evidence="1 2">AWRI1631</strain>
    </source>
</reference>
<organism evidence="1 2">
    <name type="scientific">Saccharomyces cerevisiae (strain AWRI1631)</name>
    <name type="common">Baker's yeast</name>
    <dbReference type="NCBI Taxonomy" id="545124"/>
    <lineage>
        <taxon>Eukaryota</taxon>
        <taxon>Fungi</taxon>
        <taxon>Dikarya</taxon>
        <taxon>Ascomycota</taxon>
        <taxon>Saccharomycotina</taxon>
        <taxon>Saccharomycetes</taxon>
        <taxon>Saccharomycetales</taxon>
        <taxon>Saccharomycetaceae</taxon>
        <taxon>Saccharomyces</taxon>
    </lineage>
</organism>